<evidence type="ECO:0000256" key="6">
    <source>
        <dbReference type="ARBA" id="ARBA00023139"/>
    </source>
</evidence>
<dbReference type="RefSeq" id="WP_098342653.1">
    <property type="nucleotide sequence ID" value="NZ_NTRR01000017.1"/>
</dbReference>
<evidence type="ECO:0000256" key="7">
    <source>
        <dbReference type="ARBA" id="ARBA00023288"/>
    </source>
</evidence>
<dbReference type="PANTHER" id="PTHR35789:SF1">
    <property type="entry name" value="SPORE GERMINATION PROTEIN B3"/>
    <property type="match status" value="1"/>
</dbReference>
<comment type="similarity">
    <text evidence="2">Belongs to the GerABKC lipoprotein family.</text>
</comment>
<comment type="subcellular location">
    <subcellularLocation>
        <location evidence="1">Membrane</location>
        <topology evidence="1">Lipid-anchor</topology>
    </subcellularLocation>
</comment>
<evidence type="ECO:0000256" key="2">
    <source>
        <dbReference type="ARBA" id="ARBA00007886"/>
    </source>
</evidence>
<reference evidence="10 11" key="1">
    <citation type="submission" date="2017-09" db="EMBL/GenBank/DDBJ databases">
        <title>Large-scale bioinformatics analysis of Bacillus genomes uncovers conserved roles of natural products in bacterial physiology.</title>
        <authorList>
            <consortium name="Agbiome Team Llc"/>
            <person name="Bleich R.M."/>
            <person name="Grubbs K.J."/>
            <person name="Santa Maria K.C."/>
            <person name="Allen S.E."/>
            <person name="Farag S."/>
            <person name="Shank E.A."/>
            <person name="Bowers A."/>
        </authorList>
    </citation>
    <scope>NUCLEOTIDE SEQUENCE [LARGE SCALE GENOMIC DNA]</scope>
    <source>
        <strain evidence="10 11">AFS022681</strain>
    </source>
</reference>
<evidence type="ECO:0000256" key="1">
    <source>
        <dbReference type="ARBA" id="ARBA00004635"/>
    </source>
</evidence>
<sequence length="370" mass="42254">MKRLVYIGLFLFLLIVLSSSIGKLNMEDATFTLTYGIDVNQNNELEFYATSPVFGREIEVKKQILGVKSSTIRQSRKGFDQRSPGLSLGSKIQIILIGNKLLKDPNWFSLLDVFYRDFKGTVSPIVVVVDGPVSEIIYYTPKNQPRTTIFLKKLITTAKLRGETVNTNLQELHRQMYEKGATPYLSNIKKNQKIILNGSTLLTERGNYSTGLTVQETALLQILQGQKANYSLTLPIFTKEHNDSIVKNRISFTAQDIQTKIKTKYINGKFQFDIQVAMKMIVTEKLFPYDMRKNNKKLEDMVEQQLKIKFQNVIKKIQKDELDPIGLGLYARAHQYKEFTCIQDTWGETLSKANINITIKLKTNSMGAIK</sequence>
<keyword evidence="6" id="KW-0564">Palmitate</keyword>
<feature type="domain" description="Spore germination GerAC-like C-terminal" evidence="8">
    <location>
        <begin position="198"/>
        <end position="367"/>
    </location>
</feature>
<dbReference type="InterPro" id="IPR008844">
    <property type="entry name" value="Spore_GerAC-like"/>
</dbReference>
<dbReference type="InterPro" id="IPR046953">
    <property type="entry name" value="Spore_GerAC-like_C"/>
</dbReference>
<name>A0A2A9A145_BACCE</name>
<protein>
    <submittedName>
        <fullName evidence="10">Spore gernimation protein</fullName>
    </submittedName>
</protein>
<accession>A0A2A9A145</accession>
<evidence type="ECO:0000313" key="11">
    <source>
        <dbReference type="Proteomes" id="UP000220032"/>
    </source>
</evidence>
<proteinExistence type="inferred from homology"/>
<gene>
    <name evidence="10" type="ORF">CN307_13035</name>
</gene>
<keyword evidence="7" id="KW-0449">Lipoprotein</keyword>
<keyword evidence="5" id="KW-0472">Membrane</keyword>
<organism evidence="10 11">
    <name type="scientific">Bacillus cereus</name>
    <dbReference type="NCBI Taxonomy" id="1396"/>
    <lineage>
        <taxon>Bacteria</taxon>
        <taxon>Bacillati</taxon>
        <taxon>Bacillota</taxon>
        <taxon>Bacilli</taxon>
        <taxon>Bacillales</taxon>
        <taxon>Bacillaceae</taxon>
        <taxon>Bacillus</taxon>
        <taxon>Bacillus cereus group</taxon>
    </lineage>
</organism>
<dbReference type="GO" id="GO:0016020">
    <property type="term" value="C:membrane"/>
    <property type="evidence" value="ECO:0007669"/>
    <property type="project" value="UniProtKB-SubCell"/>
</dbReference>
<comment type="caution">
    <text evidence="10">The sequence shown here is derived from an EMBL/GenBank/DDBJ whole genome shotgun (WGS) entry which is preliminary data.</text>
</comment>
<evidence type="ECO:0000259" key="9">
    <source>
        <dbReference type="Pfam" id="PF25198"/>
    </source>
</evidence>
<evidence type="ECO:0000313" key="10">
    <source>
        <dbReference type="EMBL" id="PFE15273.1"/>
    </source>
</evidence>
<dbReference type="PANTHER" id="PTHR35789">
    <property type="entry name" value="SPORE GERMINATION PROTEIN B3"/>
    <property type="match status" value="1"/>
</dbReference>
<evidence type="ECO:0000256" key="4">
    <source>
        <dbReference type="ARBA" id="ARBA00022729"/>
    </source>
</evidence>
<dbReference type="Pfam" id="PF05504">
    <property type="entry name" value="Spore_GerAC"/>
    <property type="match status" value="1"/>
</dbReference>
<evidence type="ECO:0000256" key="5">
    <source>
        <dbReference type="ARBA" id="ARBA00023136"/>
    </source>
</evidence>
<dbReference type="Proteomes" id="UP000220032">
    <property type="component" value="Unassembled WGS sequence"/>
</dbReference>
<feature type="domain" description="Spore germination protein N-terminal" evidence="9">
    <location>
        <begin position="25"/>
        <end position="189"/>
    </location>
</feature>
<dbReference type="InterPro" id="IPR038501">
    <property type="entry name" value="Spore_GerAC_C_sf"/>
</dbReference>
<evidence type="ECO:0000259" key="8">
    <source>
        <dbReference type="Pfam" id="PF05504"/>
    </source>
</evidence>
<dbReference type="Pfam" id="PF25198">
    <property type="entry name" value="Spore_GerAC_N"/>
    <property type="match status" value="1"/>
</dbReference>
<evidence type="ECO:0000256" key="3">
    <source>
        <dbReference type="ARBA" id="ARBA00022544"/>
    </source>
</evidence>
<keyword evidence="3" id="KW-0309">Germination</keyword>
<keyword evidence="4" id="KW-0732">Signal</keyword>
<dbReference type="EMBL" id="NTRR01000017">
    <property type="protein sequence ID" value="PFE15273.1"/>
    <property type="molecule type" value="Genomic_DNA"/>
</dbReference>
<dbReference type="GO" id="GO:0009847">
    <property type="term" value="P:spore germination"/>
    <property type="evidence" value="ECO:0007669"/>
    <property type="project" value="InterPro"/>
</dbReference>
<dbReference type="InterPro" id="IPR057336">
    <property type="entry name" value="GerAC_N"/>
</dbReference>
<dbReference type="Gene3D" id="3.30.300.210">
    <property type="entry name" value="Nutrient germinant receptor protein C, domain 3"/>
    <property type="match status" value="1"/>
</dbReference>
<dbReference type="AlphaFoldDB" id="A0A2A9A145"/>